<dbReference type="InterPro" id="IPR029063">
    <property type="entry name" value="SAM-dependent_MTases_sf"/>
</dbReference>
<dbReference type="PANTHER" id="PTHR34203:SF15">
    <property type="entry name" value="SLL1173 PROTEIN"/>
    <property type="match status" value="1"/>
</dbReference>
<comment type="caution">
    <text evidence="2">The sequence shown here is derived from an EMBL/GenBank/DDBJ whole genome shotgun (WGS) entry which is preliminary data.</text>
</comment>
<feature type="domain" description="Methyltransferase FkbM" evidence="1">
    <location>
        <begin position="57"/>
        <end position="216"/>
    </location>
</feature>
<dbReference type="EMBL" id="BAABDH010000087">
    <property type="protein sequence ID" value="GAA3944188.1"/>
    <property type="molecule type" value="Genomic_DNA"/>
</dbReference>
<reference evidence="3" key="1">
    <citation type="journal article" date="2019" name="Int. J. Syst. Evol. Microbiol.">
        <title>The Global Catalogue of Microorganisms (GCM) 10K type strain sequencing project: providing services to taxonomists for standard genome sequencing and annotation.</title>
        <authorList>
            <consortium name="The Broad Institute Genomics Platform"/>
            <consortium name="The Broad Institute Genome Sequencing Center for Infectious Disease"/>
            <person name="Wu L."/>
            <person name="Ma J."/>
        </authorList>
    </citation>
    <scope>NUCLEOTIDE SEQUENCE [LARGE SCALE GENOMIC DNA]</scope>
    <source>
        <strain evidence="3">JCM 17214</strain>
    </source>
</reference>
<evidence type="ECO:0000259" key="1">
    <source>
        <dbReference type="Pfam" id="PF05050"/>
    </source>
</evidence>
<keyword evidence="3" id="KW-1185">Reference proteome</keyword>
<sequence>MMKPLRKLLVRTLGFERYIRLVSRVYLRLVGAGWGRQKYPELFFLSQIVKPGFVCLDIGANLGYYSVALSRLARPDGQVLAVEPIPQFQAIWQDNVKLSGVPNLTLLPYALGRENTMVQMGTPERDGLLHHGMTKVAASSSEAYARTYDVPMRRPDELFADLPRLDFVKCDVEGFESVVFENMQATLRRFRPLIQTELNGLANRRAVVALLAGLGYKPFVLSARFELEPCTAEQLESHVTADFYFQPTSPAA</sequence>
<evidence type="ECO:0000313" key="2">
    <source>
        <dbReference type="EMBL" id="GAA3944188.1"/>
    </source>
</evidence>
<dbReference type="SUPFAM" id="SSF53335">
    <property type="entry name" value="S-adenosyl-L-methionine-dependent methyltransferases"/>
    <property type="match status" value="1"/>
</dbReference>
<dbReference type="PANTHER" id="PTHR34203">
    <property type="entry name" value="METHYLTRANSFERASE, FKBM FAMILY PROTEIN"/>
    <property type="match status" value="1"/>
</dbReference>
<name>A0ABP7NDQ4_9BACT</name>
<dbReference type="NCBIfam" id="TIGR01444">
    <property type="entry name" value="fkbM_fam"/>
    <property type="match status" value="1"/>
</dbReference>
<dbReference type="InterPro" id="IPR052514">
    <property type="entry name" value="SAM-dependent_MTase"/>
</dbReference>
<proteinExistence type="predicted"/>
<evidence type="ECO:0000313" key="3">
    <source>
        <dbReference type="Proteomes" id="UP001499909"/>
    </source>
</evidence>
<dbReference type="Pfam" id="PF05050">
    <property type="entry name" value="Methyltransf_21"/>
    <property type="match status" value="1"/>
</dbReference>
<organism evidence="2 3">
    <name type="scientific">Hymenobacter algoricola</name>
    <dbReference type="NCBI Taxonomy" id="486267"/>
    <lineage>
        <taxon>Bacteria</taxon>
        <taxon>Pseudomonadati</taxon>
        <taxon>Bacteroidota</taxon>
        <taxon>Cytophagia</taxon>
        <taxon>Cytophagales</taxon>
        <taxon>Hymenobacteraceae</taxon>
        <taxon>Hymenobacter</taxon>
    </lineage>
</organism>
<dbReference type="RefSeq" id="WP_345115189.1">
    <property type="nucleotide sequence ID" value="NZ_BAABDH010000087.1"/>
</dbReference>
<dbReference type="Proteomes" id="UP001499909">
    <property type="component" value="Unassembled WGS sequence"/>
</dbReference>
<dbReference type="InterPro" id="IPR006342">
    <property type="entry name" value="FkbM_mtfrase"/>
</dbReference>
<protein>
    <recommendedName>
        <fullName evidence="1">Methyltransferase FkbM domain-containing protein</fullName>
    </recommendedName>
</protein>
<dbReference type="Gene3D" id="3.40.50.150">
    <property type="entry name" value="Vaccinia Virus protein VP39"/>
    <property type="match status" value="1"/>
</dbReference>
<accession>A0ABP7NDQ4</accession>
<gene>
    <name evidence="2" type="ORF">GCM10022406_28290</name>
</gene>